<dbReference type="EMBL" id="HACA01004995">
    <property type="protein sequence ID" value="CDW22356.1"/>
    <property type="molecule type" value="Transcribed_RNA"/>
</dbReference>
<organism evidence="1">
    <name type="scientific">Lepeophtheirus salmonis</name>
    <name type="common">Salmon louse</name>
    <name type="synonym">Caligus salmonis</name>
    <dbReference type="NCBI Taxonomy" id="72036"/>
    <lineage>
        <taxon>Eukaryota</taxon>
        <taxon>Metazoa</taxon>
        <taxon>Ecdysozoa</taxon>
        <taxon>Arthropoda</taxon>
        <taxon>Crustacea</taxon>
        <taxon>Multicrustacea</taxon>
        <taxon>Hexanauplia</taxon>
        <taxon>Copepoda</taxon>
        <taxon>Siphonostomatoida</taxon>
        <taxon>Caligidae</taxon>
        <taxon>Lepeophtheirus</taxon>
    </lineage>
</organism>
<reference evidence="1" key="1">
    <citation type="submission" date="2014-05" db="EMBL/GenBank/DDBJ databases">
        <authorList>
            <person name="Chronopoulou M."/>
        </authorList>
    </citation>
    <scope>NUCLEOTIDE SEQUENCE</scope>
    <source>
        <tissue evidence="1">Whole organism</tissue>
    </source>
</reference>
<name>A0A0K2TA80_LEPSM</name>
<dbReference type="AlphaFoldDB" id="A0A0K2TA80"/>
<evidence type="ECO:0000313" key="1">
    <source>
        <dbReference type="EMBL" id="CDW22356.1"/>
    </source>
</evidence>
<sequence length="55" mass="6831">MYFLSHCIVYTYVTRQQKQSIIFHLKIQYGLHLYYSTKYSQFLSTNWMFLKLNLK</sequence>
<accession>A0A0K2TA80</accession>
<protein>
    <submittedName>
        <fullName evidence="1">Uncharacterized protein</fullName>
    </submittedName>
</protein>
<proteinExistence type="predicted"/>